<feature type="compositionally biased region" description="Basic and acidic residues" evidence="1">
    <location>
        <begin position="101"/>
        <end position="112"/>
    </location>
</feature>
<accession>A0A8J2KDT9</accession>
<comment type="caution">
    <text evidence="2">The sequence shown here is derived from an EMBL/GenBank/DDBJ whole genome shotgun (WGS) entry which is preliminary data.</text>
</comment>
<organism evidence="2 3">
    <name type="scientific">Allacma fusca</name>
    <dbReference type="NCBI Taxonomy" id="39272"/>
    <lineage>
        <taxon>Eukaryota</taxon>
        <taxon>Metazoa</taxon>
        <taxon>Ecdysozoa</taxon>
        <taxon>Arthropoda</taxon>
        <taxon>Hexapoda</taxon>
        <taxon>Collembola</taxon>
        <taxon>Symphypleona</taxon>
        <taxon>Sminthuridae</taxon>
        <taxon>Allacma</taxon>
    </lineage>
</organism>
<dbReference type="Proteomes" id="UP000708208">
    <property type="component" value="Unassembled WGS sequence"/>
</dbReference>
<evidence type="ECO:0000313" key="3">
    <source>
        <dbReference type="Proteomes" id="UP000708208"/>
    </source>
</evidence>
<sequence>MFVGPDKRSAKGQFLKLMKDYNNFKQGALFQFANASKVLGYKFTNSGVYFAPILKFSLNGDDKIGDFSKAFGELCFVFYVFDAHSQYPKIMHLERNSFQRNGNSHERIHAEESTSQSGNSGKIK</sequence>
<feature type="compositionally biased region" description="Polar residues" evidence="1">
    <location>
        <begin position="113"/>
        <end position="124"/>
    </location>
</feature>
<dbReference type="EMBL" id="CAJVCH010106936">
    <property type="protein sequence ID" value="CAG7724209.1"/>
    <property type="molecule type" value="Genomic_DNA"/>
</dbReference>
<dbReference type="AlphaFoldDB" id="A0A8J2KDT9"/>
<feature type="region of interest" description="Disordered" evidence="1">
    <location>
        <begin position="101"/>
        <end position="124"/>
    </location>
</feature>
<gene>
    <name evidence="2" type="ORF">AFUS01_LOCUS13244</name>
</gene>
<proteinExistence type="predicted"/>
<evidence type="ECO:0000256" key="1">
    <source>
        <dbReference type="SAM" id="MobiDB-lite"/>
    </source>
</evidence>
<name>A0A8J2KDT9_9HEXA</name>
<keyword evidence="3" id="KW-1185">Reference proteome</keyword>
<reference evidence="2" key="1">
    <citation type="submission" date="2021-06" db="EMBL/GenBank/DDBJ databases">
        <authorList>
            <person name="Hodson N. C."/>
            <person name="Mongue J. A."/>
            <person name="Jaron S. K."/>
        </authorList>
    </citation>
    <scope>NUCLEOTIDE SEQUENCE</scope>
</reference>
<evidence type="ECO:0000313" key="2">
    <source>
        <dbReference type="EMBL" id="CAG7724209.1"/>
    </source>
</evidence>
<protein>
    <submittedName>
        <fullName evidence="2">Uncharacterized protein</fullName>
    </submittedName>
</protein>